<feature type="region of interest" description="Disordered" evidence="6">
    <location>
        <begin position="28"/>
        <end position="49"/>
    </location>
</feature>
<keyword evidence="4" id="KW-0239">DNA-directed DNA polymerase</keyword>
<keyword evidence="2" id="KW-0808">Transferase</keyword>
<evidence type="ECO:0000256" key="6">
    <source>
        <dbReference type="SAM" id="MobiDB-lite"/>
    </source>
</evidence>
<sequence length="1243" mass="141246">MNPVWKNRHRYKASNFLLHRLWHGRKPDVSCEDQKNQERPTSYQHVDKTGSHANKQYSSQHMSTSLAESFQIALSECQPYSITTNKASRNSSQEIETLRNKPTSHGAAQKQDNIEAITSGTKVKSKHNLKKNKDHASPRFNEINIQMLSSGLFKQLFSNVKGDCPSVSDVTKSRQELEKYDLLSKEKPVFKDVDMKVPPLQGRNLQEHFHAIGKAQLAPYMLLLQELTGSLPAPPVEWRLQAGWTRYTQHSQPESVPFPQESGMVFDVEVCRSAGELPTLATAVTSEAWYAWVSPSLMECTSRSLDTESYSTRDLIPLESNLQGRAVNVECPRIVVGHNVSYDRSRVKEQYWLQQTATRFLDTMSLHVCVSGVTSYQRALLKSKEEHDEAELEKWRENASLNSLSEVHKLYCGTEVDKSSRDIFLTGKLSDVCLHFQDVMRYCAGDVVATHGILSKLLPMFLERFPHPVTLAGMLELGTAYLPVNSNWFRYLSDANQTFEELDDEARFILTQRADHACHLMHNEKYKEDLWLWDQDWQIQELHLKKTANYSKSQKKSQNNEKNKSEAEKVQSINKDGLTEDSQIEIGTEETCQWAEEFKYLWETNDLLPKKRPLLPGYPAWYRKLCTRPGDEDWVPGPHRISTAMQITPKLLSLTWESYPLHYIREYGWGLLIPYRTSLEDYGGVESFPLSQLIERCSVPNMGNTEADADQSGHAMLHLHKNVENNIAWKNFRRKKQLIDDTPSWYHGTGIWCNVDVANCCWFLKLPHKDGASYRVGNPLAKDFLNKFSENVLAGADAGAEKVLLISRMLSYWRNNRERISQQRVVWQDRKELPRTLRNTGKDFGAIIPQVVVCGTLTRRAVEPTWMTASNAHKERVGSELRCMVQAPPGYNIVGADVDSQELWIASMIGDAHFGKMHGCTPFGWMTLSGQKSDGTDMHSVTAKAIGISRDHAKVINYARIYGAGQQFAERLLKQFNPAMSSVEARTKASKMFTMTKGRKLCRLKKDYQSVIDDKQYTVSEALKIGAKHGLTFDQMFDGPQWIDGTESAMFNCLEAFANKTEPVTPFLGGRLSRALEPGSVPDDRYLPTRVNWVVQSGAVDFLHLMLVSMRWLLGTSARFCLSFHDEVRYLVPSEHRYQAALALHVTNLITRAFCSQRLGILDLPQSVAFFSSVEVDTVLRKESHHDCVTPSNPHGLQRGYGICFGESLDIHEALAKAGGRLGLPRKQNKNNVKYSKTDVCIK</sequence>
<dbReference type="SUPFAM" id="SSF56672">
    <property type="entry name" value="DNA/RNA polymerases"/>
    <property type="match status" value="1"/>
</dbReference>
<dbReference type="InterPro" id="IPR041336">
    <property type="entry name" value="DNApol_Exo"/>
</dbReference>
<evidence type="ECO:0000256" key="2">
    <source>
        <dbReference type="ARBA" id="ARBA00022679"/>
    </source>
</evidence>
<dbReference type="SUPFAM" id="SSF53098">
    <property type="entry name" value="Ribonuclease H-like"/>
    <property type="match status" value="1"/>
</dbReference>
<dbReference type="InterPro" id="IPR019760">
    <property type="entry name" value="DNA-dir_DNA_pol_A_CS"/>
</dbReference>
<feature type="compositionally biased region" description="Basic and acidic residues" evidence="6">
    <location>
        <begin position="558"/>
        <end position="569"/>
    </location>
</feature>
<dbReference type="Gene3D" id="1.10.150.20">
    <property type="entry name" value="5' to 3' exonuclease, C-terminal subdomain"/>
    <property type="match status" value="1"/>
</dbReference>
<dbReference type="Gene3D" id="3.30.420.390">
    <property type="match status" value="2"/>
</dbReference>
<protein>
    <recommendedName>
        <fullName evidence="1">DNA-directed DNA polymerase</fullName>
        <ecNumber evidence="1">2.7.7.7</ecNumber>
    </recommendedName>
    <alternativeName>
        <fullName evidence="5">Mitochondrial DNA polymerase catalytic subunit</fullName>
    </alternativeName>
</protein>
<dbReference type="PANTHER" id="PTHR10267">
    <property type="entry name" value="DNA POLYMERASE SUBUNIT GAMMA-1"/>
    <property type="match status" value="1"/>
</dbReference>
<proteinExistence type="predicted"/>
<dbReference type="PRINTS" id="PR00867">
    <property type="entry name" value="DNAPOLG"/>
</dbReference>
<evidence type="ECO:0000259" key="7">
    <source>
        <dbReference type="SMART" id="SM00482"/>
    </source>
</evidence>
<evidence type="ECO:0000313" key="9">
    <source>
        <dbReference type="Proteomes" id="UP001159363"/>
    </source>
</evidence>
<organism evidence="8 9">
    <name type="scientific">Dryococelus australis</name>
    <dbReference type="NCBI Taxonomy" id="614101"/>
    <lineage>
        <taxon>Eukaryota</taxon>
        <taxon>Metazoa</taxon>
        <taxon>Ecdysozoa</taxon>
        <taxon>Arthropoda</taxon>
        <taxon>Hexapoda</taxon>
        <taxon>Insecta</taxon>
        <taxon>Pterygota</taxon>
        <taxon>Neoptera</taxon>
        <taxon>Polyneoptera</taxon>
        <taxon>Phasmatodea</taxon>
        <taxon>Verophasmatodea</taxon>
        <taxon>Anareolatae</taxon>
        <taxon>Phasmatidae</taxon>
        <taxon>Eurycanthinae</taxon>
        <taxon>Dryococelus</taxon>
    </lineage>
</organism>
<keyword evidence="3" id="KW-0548">Nucleotidyltransferase</keyword>
<keyword evidence="9" id="KW-1185">Reference proteome</keyword>
<dbReference type="PROSITE" id="PS00447">
    <property type="entry name" value="DNA_POLYMERASE_A"/>
    <property type="match status" value="1"/>
</dbReference>
<dbReference type="Pfam" id="PF00476">
    <property type="entry name" value="DNA_pol_A"/>
    <property type="match status" value="1"/>
</dbReference>
<dbReference type="InterPro" id="IPR002297">
    <property type="entry name" value="DNA-dir_DNA_pol_A_mt"/>
</dbReference>
<dbReference type="InterPro" id="IPR043502">
    <property type="entry name" value="DNA/RNA_pol_sf"/>
</dbReference>
<dbReference type="PANTHER" id="PTHR10267:SF0">
    <property type="entry name" value="DNA POLYMERASE SUBUNIT GAMMA-1"/>
    <property type="match status" value="1"/>
</dbReference>
<dbReference type="Proteomes" id="UP001159363">
    <property type="component" value="Chromosome 16"/>
</dbReference>
<feature type="region of interest" description="Disordered" evidence="6">
    <location>
        <begin position="550"/>
        <end position="574"/>
    </location>
</feature>
<evidence type="ECO:0000256" key="5">
    <source>
        <dbReference type="ARBA" id="ARBA00031966"/>
    </source>
</evidence>
<dbReference type="Pfam" id="PF18136">
    <property type="entry name" value="DNApol_Exo"/>
    <property type="match status" value="1"/>
</dbReference>
<evidence type="ECO:0000256" key="3">
    <source>
        <dbReference type="ARBA" id="ARBA00022695"/>
    </source>
</evidence>
<feature type="domain" description="DNA-directed DNA polymerase family A palm" evidence="7">
    <location>
        <begin position="878"/>
        <end position="1136"/>
    </location>
</feature>
<comment type="caution">
    <text evidence="8">The sequence shown here is derived from an EMBL/GenBank/DDBJ whole genome shotgun (WGS) entry which is preliminary data.</text>
</comment>
<evidence type="ECO:0000256" key="4">
    <source>
        <dbReference type="ARBA" id="ARBA00022932"/>
    </source>
</evidence>
<dbReference type="InterPro" id="IPR012337">
    <property type="entry name" value="RNaseH-like_sf"/>
</dbReference>
<evidence type="ECO:0000256" key="1">
    <source>
        <dbReference type="ARBA" id="ARBA00012417"/>
    </source>
</evidence>
<dbReference type="EC" id="2.7.7.7" evidence="1"/>
<feature type="compositionally biased region" description="Basic and acidic residues" evidence="6">
    <location>
        <begin position="28"/>
        <end position="38"/>
    </location>
</feature>
<reference evidence="8 9" key="1">
    <citation type="submission" date="2023-02" db="EMBL/GenBank/DDBJ databases">
        <title>LHISI_Scaffold_Assembly.</title>
        <authorList>
            <person name="Stuart O.P."/>
            <person name="Cleave R."/>
            <person name="Magrath M.J.L."/>
            <person name="Mikheyev A.S."/>
        </authorList>
    </citation>
    <scope>NUCLEOTIDE SEQUENCE [LARGE SCALE GENOMIC DNA]</scope>
    <source>
        <strain evidence="8">Daus_M_001</strain>
        <tissue evidence="8">Leg muscle</tissue>
    </source>
</reference>
<dbReference type="EMBL" id="JARBHB010000017">
    <property type="protein sequence ID" value="KAJ8865903.1"/>
    <property type="molecule type" value="Genomic_DNA"/>
</dbReference>
<gene>
    <name evidence="8" type="ORF">PR048_033426</name>
</gene>
<accession>A0ABQ9G3K5</accession>
<evidence type="ECO:0000313" key="8">
    <source>
        <dbReference type="EMBL" id="KAJ8865903.1"/>
    </source>
</evidence>
<name>A0ABQ9G3K5_9NEOP</name>
<dbReference type="InterPro" id="IPR001098">
    <property type="entry name" value="DNA-dir_DNA_pol_A_palm_dom"/>
</dbReference>
<dbReference type="SMART" id="SM00482">
    <property type="entry name" value="POLAc"/>
    <property type="match status" value="1"/>
</dbReference>